<sequence>MKHLAIFVGDAIEKILKGEKTIEGRFNIDKILPYNKIQKGDEVLLKQSGRDIIGVIEVENVLFYENLDGEAIGKLRKEYGKELAVGDDFWRQKAKARYASLIFLKCPKRFLAPLKSQKHDRRTWVLLEK</sequence>
<dbReference type="Gene3D" id="2.30.130.30">
    <property type="entry name" value="Hypothetical protein"/>
    <property type="match status" value="1"/>
</dbReference>
<evidence type="ECO:0000313" key="3">
    <source>
        <dbReference type="Proteomes" id="UP000176451"/>
    </source>
</evidence>
<comment type="caution">
    <text evidence="2">The sequence shown here is derived from an EMBL/GenBank/DDBJ whole genome shotgun (WGS) entry which is preliminary data.</text>
</comment>
<dbReference type="Pfam" id="PF04266">
    <property type="entry name" value="ASCH"/>
    <property type="match status" value="1"/>
</dbReference>
<proteinExistence type="predicted"/>
<dbReference type="STRING" id="1797469.A3F08_00630"/>
<dbReference type="Proteomes" id="UP000176451">
    <property type="component" value="Unassembled WGS sequence"/>
</dbReference>
<dbReference type="EMBL" id="MEZV01000048">
    <property type="protein sequence ID" value="OGD65970.1"/>
    <property type="molecule type" value="Genomic_DNA"/>
</dbReference>
<dbReference type="SUPFAM" id="SSF88697">
    <property type="entry name" value="PUA domain-like"/>
    <property type="match status" value="1"/>
</dbReference>
<evidence type="ECO:0000313" key="2">
    <source>
        <dbReference type="EMBL" id="OGD65970.1"/>
    </source>
</evidence>
<protein>
    <recommendedName>
        <fullName evidence="1">ASCH domain-containing protein</fullName>
    </recommendedName>
</protein>
<organism evidence="2 3">
    <name type="scientific">Candidatus Berkelbacteria bacterium RIFCSPHIGHO2_12_FULL_36_9</name>
    <dbReference type="NCBI Taxonomy" id="1797469"/>
    <lineage>
        <taxon>Bacteria</taxon>
        <taxon>Candidatus Berkelbacteria</taxon>
    </lineage>
</organism>
<reference evidence="2 3" key="1">
    <citation type="journal article" date="2016" name="Nat. Commun.">
        <title>Thousands of microbial genomes shed light on interconnected biogeochemical processes in an aquifer system.</title>
        <authorList>
            <person name="Anantharaman K."/>
            <person name="Brown C.T."/>
            <person name="Hug L.A."/>
            <person name="Sharon I."/>
            <person name="Castelle C.J."/>
            <person name="Probst A.J."/>
            <person name="Thomas B.C."/>
            <person name="Singh A."/>
            <person name="Wilkins M.J."/>
            <person name="Karaoz U."/>
            <person name="Brodie E.L."/>
            <person name="Williams K.H."/>
            <person name="Hubbard S.S."/>
            <person name="Banfield J.F."/>
        </authorList>
    </citation>
    <scope>NUCLEOTIDE SEQUENCE [LARGE SCALE GENOMIC DNA]</scope>
</reference>
<feature type="domain" description="ASCH" evidence="1">
    <location>
        <begin position="11"/>
        <end position="72"/>
    </location>
</feature>
<evidence type="ECO:0000259" key="1">
    <source>
        <dbReference type="Pfam" id="PF04266"/>
    </source>
</evidence>
<accession>A0A1F5EF97</accession>
<dbReference type="AlphaFoldDB" id="A0A1F5EF97"/>
<dbReference type="InterPro" id="IPR015947">
    <property type="entry name" value="PUA-like_sf"/>
</dbReference>
<gene>
    <name evidence="2" type="ORF">A3F08_00630</name>
</gene>
<dbReference type="InterPro" id="IPR007374">
    <property type="entry name" value="ASCH_domain"/>
</dbReference>
<name>A0A1F5EF97_9BACT</name>